<keyword evidence="1" id="KW-0472">Membrane</keyword>
<evidence type="ECO:0000256" key="1">
    <source>
        <dbReference type="SAM" id="Phobius"/>
    </source>
</evidence>
<proteinExistence type="predicted"/>
<feature type="transmembrane region" description="Helical" evidence="1">
    <location>
        <begin position="47"/>
        <end position="72"/>
    </location>
</feature>
<organism evidence="2 3">
    <name type="scientific">Pajaroellobacter abortibovis</name>
    <dbReference type="NCBI Taxonomy" id="1882918"/>
    <lineage>
        <taxon>Bacteria</taxon>
        <taxon>Pseudomonadati</taxon>
        <taxon>Myxococcota</taxon>
        <taxon>Polyangia</taxon>
        <taxon>Polyangiales</taxon>
        <taxon>Polyangiaceae</taxon>
    </lineage>
</organism>
<protein>
    <submittedName>
        <fullName evidence="2">Uncharacterized protein</fullName>
    </submittedName>
</protein>
<keyword evidence="1" id="KW-0812">Transmembrane</keyword>
<evidence type="ECO:0000313" key="3">
    <source>
        <dbReference type="Proteomes" id="UP000185544"/>
    </source>
</evidence>
<name>A0A1L6MXD8_9BACT</name>
<evidence type="ECO:0000313" key="2">
    <source>
        <dbReference type="EMBL" id="APS00214.1"/>
    </source>
</evidence>
<dbReference type="Proteomes" id="UP000185544">
    <property type="component" value="Chromosome"/>
</dbReference>
<sequence length="73" mass="7793">MTSLSVVARVVSVVMCLGILLFMGKLGEDQHPSNGNLGYSDSKSQSYSNLLFTHIQFGCALSILVFVVIVAVS</sequence>
<feature type="transmembrane region" description="Helical" evidence="1">
    <location>
        <begin position="6"/>
        <end position="26"/>
    </location>
</feature>
<reference evidence="2 3" key="1">
    <citation type="submission" date="2016-08" db="EMBL/GenBank/DDBJ databases">
        <title>Identification and validation of antigenic proteins from Pajaroellobacter abortibovis using de-novo genome sequence assembly and reverse vaccinology.</title>
        <authorList>
            <person name="Welly B.T."/>
            <person name="Miller M.R."/>
            <person name="Stott J.L."/>
            <person name="Blanchard M.T."/>
            <person name="Islas-Trejo A.D."/>
            <person name="O'Rourke S.M."/>
            <person name="Young A.E."/>
            <person name="Medrano J.F."/>
            <person name="Van Eenennaam A.L."/>
        </authorList>
    </citation>
    <scope>NUCLEOTIDE SEQUENCE [LARGE SCALE GENOMIC DNA]</scope>
    <source>
        <strain evidence="2 3">BTF92-0548A/99-0131</strain>
    </source>
</reference>
<dbReference type="STRING" id="1882918.BCY86_05605"/>
<keyword evidence="3" id="KW-1185">Reference proteome</keyword>
<dbReference type="AlphaFoldDB" id="A0A1L6MXD8"/>
<gene>
    <name evidence="2" type="ORF">BCY86_05605</name>
</gene>
<dbReference type="KEGG" id="pabo:BCY86_05605"/>
<dbReference type="EMBL" id="CP016908">
    <property type="protein sequence ID" value="APS00214.1"/>
    <property type="molecule type" value="Genomic_DNA"/>
</dbReference>
<accession>A0A1L6MXD8</accession>
<keyword evidence="1" id="KW-1133">Transmembrane helix</keyword>
<dbReference type="RefSeq" id="WP_075276878.1">
    <property type="nucleotide sequence ID" value="NZ_CP016908.1"/>
</dbReference>